<evidence type="ECO:0000313" key="4">
    <source>
        <dbReference type="Proteomes" id="UP000271272"/>
    </source>
</evidence>
<dbReference type="Pfam" id="PF12713">
    <property type="entry name" value="DUF3806"/>
    <property type="match status" value="1"/>
</dbReference>
<evidence type="ECO:0000259" key="2">
    <source>
        <dbReference type="Pfam" id="PF12713"/>
    </source>
</evidence>
<gene>
    <name evidence="3" type="ORF">EII10_12435</name>
</gene>
<proteinExistence type="predicted"/>
<reference evidence="3 4" key="1">
    <citation type="submission" date="2018-11" db="EMBL/GenBank/DDBJ databases">
        <title>Genomes From Bacteria Associated with the Canine Oral Cavity: a Test Case for Automated Genome-Based Taxonomic Assignment.</title>
        <authorList>
            <person name="Coil D.A."/>
            <person name="Jospin G."/>
            <person name="Darling A.E."/>
            <person name="Wallis C."/>
            <person name="Davis I.J."/>
            <person name="Harris S."/>
            <person name="Eisen J.A."/>
            <person name="Holcombe L.J."/>
            <person name="O'Flynn C."/>
        </authorList>
    </citation>
    <scope>NUCLEOTIDE SEQUENCE [LARGE SCALE GENOMIC DNA]</scope>
    <source>
        <strain evidence="3 4">OH5050</strain>
    </source>
</reference>
<organism evidence="3 4">
    <name type="scientific">Actinomyces bowdenii</name>
    <dbReference type="NCBI Taxonomy" id="131109"/>
    <lineage>
        <taxon>Bacteria</taxon>
        <taxon>Bacillati</taxon>
        <taxon>Actinomycetota</taxon>
        <taxon>Actinomycetes</taxon>
        <taxon>Actinomycetales</taxon>
        <taxon>Actinomycetaceae</taxon>
        <taxon>Actinomyces</taxon>
    </lineage>
</organism>
<dbReference type="Proteomes" id="UP000271272">
    <property type="component" value="Unassembled WGS sequence"/>
</dbReference>
<dbReference type="OrthoDB" id="5185238at2"/>
<dbReference type="InterPro" id="IPR024266">
    <property type="entry name" value="DUF3806"/>
</dbReference>
<comment type="caution">
    <text evidence="3">The sequence shown here is derived from an EMBL/GenBank/DDBJ whole genome shotgun (WGS) entry which is preliminary data.</text>
</comment>
<protein>
    <submittedName>
        <fullName evidence="3">DUF3806 domain-containing protein</fullName>
    </submittedName>
</protein>
<feature type="domain" description="DUF3806" evidence="2">
    <location>
        <begin position="146"/>
        <end position="202"/>
    </location>
</feature>
<feature type="compositionally biased region" description="Low complexity" evidence="1">
    <location>
        <begin position="1"/>
        <end position="14"/>
    </location>
</feature>
<feature type="compositionally biased region" description="Low complexity" evidence="1">
    <location>
        <begin position="29"/>
        <end position="39"/>
    </location>
</feature>
<evidence type="ECO:0000256" key="1">
    <source>
        <dbReference type="SAM" id="MobiDB-lite"/>
    </source>
</evidence>
<dbReference type="Gene3D" id="1.20.120.1090">
    <property type="match status" value="1"/>
</dbReference>
<feature type="compositionally biased region" description="Low complexity" evidence="1">
    <location>
        <begin position="59"/>
        <end position="78"/>
    </location>
</feature>
<dbReference type="AlphaFoldDB" id="A0A3P1ULL5"/>
<dbReference type="RefSeq" id="WP_124934798.1">
    <property type="nucleotide sequence ID" value="NZ_RQZC01000035.1"/>
</dbReference>
<feature type="region of interest" description="Disordered" evidence="1">
    <location>
        <begin position="1"/>
        <end position="90"/>
    </location>
</feature>
<evidence type="ECO:0000313" key="3">
    <source>
        <dbReference type="EMBL" id="RRD22829.1"/>
    </source>
</evidence>
<accession>A0A3P1ULL5</accession>
<name>A0A3P1ULL5_9ACTO</name>
<dbReference type="EMBL" id="RQZC01000035">
    <property type="protein sequence ID" value="RRD22829.1"/>
    <property type="molecule type" value="Genomic_DNA"/>
</dbReference>
<keyword evidence="4" id="KW-1185">Reference proteome</keyword>
<sequence>MSETNTATGATGQGAEDGPSGASHGQEQAATGTAGTAPTGPRPEAEAEAQEAASVQDSASGGTDDAGPTDGTSGAPAQGPGPGSTEGGTQILPLNEAEQTWVRDLLAYAKKLGITDSPQALEEFFEEQRTAWYAVDEESRADPNPLINLMGAVIGQILVERCEMKWCVLIDEQGTSLAVASEVGSIAMFPMNAVAKRWTGQNMTSLTEFLRLSQAEIRRVREELAEEEE</sequence>